<protein>
    <submittedName>
        <fullName evidence="9">NuoM family protein</fullName>
    </submittedName>
</protein>
<evidence type="ECO:0000256" key="5">
    <source>
        <dbReference type="ARBA" id="ARBA00023136"/>
    </source>
</evidence>
<feature type="transmembrane region" description="Helical" evidence="7">
    <location>
        <begin position="275"/>
        <end position="297"/>
    </location>
</feature>
<feature type="transmembrane region" description="Helical" evidence="7">
    <location>
        <begin position="404"/>
        <end position="427"/>
    </location>
</feature>
<sequence>MQSGLLNSLILIPLIAAIIILVLPEVYKVSFKWIALVAQALILISTVTIWTAFDSTKTDYQFIEHYEWIRLALGQNSLLSIDYILGVDGISFPMVLLASIVFLIATISSFTIVKKEKAYYTLFLLLCTSVMGCFVAIDLFLFFIFFEFMLLPMYFLIGIWGGPNKAYASLKFIIYTLAGSVLILVVLIALGMSHTDLFFTNEYKKIVYSFDYRLLADPVNIIKNSILSIEKPVYLFGIQARYLMFGLLLIGFGIKLPMVPFHTWLPDAHVEAPTPISVVLAGILLKIGGYGLIRISYGFFPDIAIHFSTTIAVFGLVSILYGALNALAQKDLKKLIAYSSISHMGFVLIGISAFNSEGFNGAVFQMFSHGLLSSMLFLIAGVIYERTHNREIENFKGLAKMMPIFTVMVTIAFFGSMGLPSLSGFIGEFFTLLGAFQAGNVPKWIPIVGVLGILLSAVYLLWTFQKMFFGTFWTLEEYKDKMIDLNRNEIIMLGSLSILTLLYGIFPYILFNITNPTISTLFK</sequence>
<dbReference type="PANTHER" id="PTHR43507:SF1">
    <property type="entry name" value="NADH-UBIQUINONE OXIDOREDUCTASE CHAIN 4"/>
    <property type="match status" value="1"/>
</dbReference>
<dbReference type="RefSeq" id="WP_379839346.1">
    <property type="nucleotide sequence ID" value="NZ_JBHRYQ010000001.1"/>
</dbReference>
<feature type="transmembrane region" description="Helical" evidence="7">
    <location>
        <begin position="233"/>
        <end position="254"/>
    </location>
</feature>
<proteinExistence type="inferred from homology"/>
<dbReference type="PANTHER" id="PTHR43507">
    <property type="entry name" value="NADH-UBIQUINONE OXIDOREDUCTASE CHAIN 4"/>
    <property type="match status" value="1"/>
</dbReference>
<evidence type="ECO:0000256" key="6">
    <source>
        <dbReference type="RuleBase" id="RU000320"/>
    </source>
</evidence>
<feature type="transmembrane region" description="Helical" evidence="7">
    <location>
        <begin position="33"/>
        <end position="53"/>
    </location>
</feature>
<keyword evidence="4 7" id="KW-1133">Transmembrane helix</keyword>
<evidence type="ECO:0000256" key="4">
    <source>
        <dbReference type="ARBA" id="ARBA00022989"/>
    </source>
</evidence>
<feature type="transmembrane region" description="Helical" evidence="7">
    <location>
        <begin position="172"/>
        <end position="192"/>
    </location>
</feature>
<dbReference type="NCBIfam" id="TIGR01972">
    <property type="entry name" value="NDH_I_M"/>
    <property type="match status" value="1"/>
</dbReference>
<accession>A0ABV7Z2C4</accession>
<feature type="transmembrane region" description="Helical" evidence="7">
    <location>
        <begin position="490"/>
        <end position="511"/>
    </location>
</feature>
<dbReference type="PRINTS" id="PR01437">
    <property type="entry name" value="NUOXDRDTASE4"/>
</dbReference>
<comment type="similarity">
    <text evidence="2">Belongs to the complex I subunit 4 family.</text>
</comment>
<evidence type="ECO:0000313" key="9">
    <source>
        <dbReference type="EMBL" id="MFC3812467.1"/>
    </source>
</evidence>
<reference evidence="10" key="1">
    <citation type="journal article" date="2019" name="Int. J. Syst. Evol. Microbiol.">
        <title>The Global Catalogue of Microorganisms (GCM) 10K type strain sequencing project: providing services to taxonomists for standard genome sequencing and annotation.</title>
        <authorList>
            <consortium name="The Broad Institute Genomics Platform"/>
            <consortium name="The Broad Institute Genome Sequencing Center for Infectious Disease"/>
            <person name="Wu L."/>
            <person name="Ma J."/>
        </authorList>
    </citation>
    <scope>NUCLEOTIDE SEQUENCE [LARGE SCALE GENOMIC DNA]</scope>
    <source>
        <strain evidence="10">CECT 7956</strain>
    </source>
</reference>
<keyword evidence="10" id="KW-1185">Reference proteome</keyword>
<dbReference type="Proteomes" id="UP001595616">
    <property type="component" value="Unassembled WGS sequence"/>
</dbReference>
<name>A0ABV7Z2C4_9BACT</name>
<comment type="caution">
    <text evidence="9">The sequence shown here is derived from an EMBL/GenBank/DDBJ whole genome shotgun (WGS) entry which is preliminary data.</text>
</comment>
<organism evidence="9 10">
    <name type="scientific">Lacihabitans lacunae</name>
    <dbReference type="NCBI Taxonomy" id="1028214"/>
    <lineage>
        <taxon>Bacteria</taxon>
        <taxon>Pseudomonadati</taxon>
        <taxon>Bacteroidota</taxon>
        <taxon>Cytophagia</taxon>
        <taxon>Cytophagales</taxon>
        <taxon>Leadbetterellaceae</taxon>
        <taxon>Lacihabitans</taxon>
    </lineage>
</organism>
<evidence type="ECO:0000256" key="1">
    <source>
        <dbReference type="ARBA" id="ARBA00004127"/>
    </source>
</evidence>
<feature type="transmembrane region" description="Helical" evidence="7">
    <location>
        <begin position="83"/>
        <end position="106"/>
    </location>
</feature>
<feature type="transmembrane region" description="Helical" evidence="7">
    <location>
        <begin position="303"/>
        <end position="323"/>
    </location>
</feature>
<feature type="transmembrane region" description="Helical" evidence="7">
    <location>
        <begin position="366"/>
        <end position="384"/>
    </location>
</feature>
<evidence type="ECO:0000313" key="10">
    <source>
        <dbReference type="Proteomes" id="UP001595616"/>
    </source>
</evidence>
<evidence type="ECO:0000259" key="8">
    <source>
        <dbReference type="Pfam" id="PF00361"/>
    </source>
</evidence>
<dbReference type="Pfam" id="PF00361">
    <property type="entry name" value="Proton_antipo_M"/>
    <property type="match status" value="1"/>
</dbReference>
<feature type="transmembrane region" description="Helical" evidence="7">
    <location>
        <begin position="335"/>
        <end position="354"/>
    </location>
</feature>
<dbReference type="InterPro" id="IPR010227">
    <property type="entry name" value="NADH_Q_OxRdtase_chainM/4"/>
</dbReference>
<dbReference type="EMBL" id="JBHRYQ010000001">
    <property type="protein sequence ID" value="MFC3812467.1"/>
    <property type="molecule type" value="Genomic_DNA"/>
</dbReference>
<evidence type="ECO:0000256" key="7">
    <source>
        <dbReference type="SAM" id="Phobius"/>
    </source>
</evidence>
<comment type="subcellular location">
    <subcellularLocation>
        <location evidence="1">Endomembrane system</location>
        <topology evidence="1">Multi-pass membrane protein</topology>
    </subcellularLocation>
    <subcellularLocation>
        <location evidence="6">Membrane</location>
        <topology evidence="6">Multi-pass membrane protein</topology>
    </subcellularLocation>
</comment>
<gene>
    <name evidence="9" type="ORF">ACFOOI_17540</name>
</gene>
<evidence type="ECO:0000256" key="3">
    <source>
        <dbReference type="ARBA" id="ARBA00022692"/>
    </source>
</evidence>
<dbReference type="InterPro" id="IPR003918">
    <property type="entry name" value="NADH_UbQ_OxRdtase"/>
</dbReference>
<feature type="transmembrane region" description="Helical" evidence="7">
    <location>
        <begin position="6"/>
        <end position="26"/>
    </location>
</feature>
<feature type="transmembrane region" description="Helical" evidence="7">
    <location>
        <begin position="143"/>
        <end position="160"/>
    </location>
</feature>
<feature type="transmembrane region" description="Helical" evidence="7">
    <location>
        <begin position="447"/>
        <end position="469"/>
    </location>
</feature>
<dbReference type="InterPro" id="IPR001750">
    <property type="entry name" value="ND/Mrp_TM"/>
</dbReference>
<evidence type="ECO:0000256" key="2">
    <source>
        <dbReference type="ARBA" id="ARBA00009025"/>
    </source>
</evidence>
<keyword evidence="3 6" id="KW-0812">Transmembrane</keyword>
<feature type="transmembrane region" description="Helical" evidence="7">
    <location>
        <begin position="118"/>
        <end position="137"/>
    </location>
</feature>
<feature type="domain" description="NADH:quinone oxidoreductase/Mrp antiporter transmembrane" evidence="8">
    <location>
        <begin position="136"/>
        <end position="441"/>
    </location>
</feature>
<keyword evidence="5 7" id="KW-0472">Membrane</keyword>